<dbReference type="EMBL" id="JADEXQ010000201">
    <property type="protein sequence ID" value="MBE9033439.1"/>
    <property type="molecule type" value="Genomic_DNA"/>
</dbReference>
<dbReference type="InterPro" id="IPR011856">
    <property type="entry name" value="tRNA_endonuc-like_dom_sf"/>
</dbReference>
<evidence type="ECO:0000313" key="3">
    <source>
        <dbReference type="EMBL" id="MBE9033439.1"/>
    </source>
</evidence>
<dbReference type="Proteomes" id="UP000625316">
    <property type="component" value="Unassembled WGS sequence"/>
</dbReference>
<reference evidence="3" key="1">
    <citation type="submission" date="2020-10" db="EMBL/GenBank/DDBJ databases">
        <authorList>
            <person name="Castelo-Branco R."/>
            <person name="Eusebio N."/>
            <person name="Adriana R."/>
            <person name="Vieira A."/>
            <person name="Brugerolle De Fraissinette N."/>
            <person name="Rezende De Castro R."/>
            <person name="Schneider M.P."/>
            <person name="Vasconcelos V."/>
            <person name="Leao P.N."/>
        </authorList>
    </citation>
    <scope>NUCLEOTIDE SEQUENCE</scope>
    <source>
        <strain evidence="3">LEGE 11480</strain>
    </source>
</reference>
<accession>A0A928Z645</accession>
<name>A0A928Z645_9CYAN</name>
<dbReference type="InterPro" id="IPR009362">
    <property type="entry name" value="YhcG_C"/>
</dbReference>
<dbReference type="InterPro" id="IPR041527">
    <property type="entry name" value="YhcG_N"/>
</dbReference>
<dbReference type="RefSeq" id="WP_264328241.1">
    <property type="nucleotide sequence ID" value="NZ_JADEXQ010000201.1"/>
</dbReference>
<comment type="caution">
    <text evidence="3">The sequence shown here is derived from an EMBL/GenBank/DDBJ whole genome shotgun (WGS) entry which is preliminary data.</text>
</comment>
<keyword evidence="4" id="KW-1185">Reference proteome</keyword>
<dbReference type="Pfam" id="PF17761">
    <property type="entry name" value="DUF1016_N"/>
    <property type="match status" value="1"/>
</dbReference>
<evidence type="ECO:0000259" key="1">
    <source>
        <dbReference type="Pfam" id="PF06250"/>
    </source>
</evidence>
<dbReference type="PANTHER" id="PTHR30547:SF0">
    <property type="entry name" value="BLR8175 PROTEIN"/>
    <property type="match status" value="1"/>
</dbReference>
<dbReference type="AlphaFoldDB" id="A0A928Z645"/>
<sequence length="353" mass="40954">MPKSRKISPDDQNYGIFLDNLKTRIRQAQIKAALAINQELILLYWQIGREILQRQNEQGWGGKVVVRLAQDLKREFPDMKGFSRTNLMYMRAFADTYPDEQFIHQLGGQIPWKHNCILLDRVKSPQERIWYIQKTIANGWSRNILEMQIESGLYHRQGGAITNFERTLPPEHSDLSRQLLKDPYNFDFLTLQESAKERDLERGLLEHIRDFLIELGVGFAFLGSQYPIVVDEKEYRIDMLFYHTQLHCYVVIDLKMGEFEPEYSGKMNFYVEAVNNLLRQTIDSPTIGIVLCRSKRKTVVEYALGAVNNPIGVASYELQDNLPPDFQSRFPSVEQLEMEVEAAIADIKGETEA</sequence>
<feature type="domain" description="YhcG N-terminal" evidence="2">
    <location>
        <begin position="21"/>
        <end position="156"/>
    </location>
</feature>
<proteinExistence type="predicted"/>
<dbReference type="InterPro" id="IPR053148">
    <property type="entry name" value="PD-DEXK-like_domain"/>
</dbReference>
<dbReference type="PANTHER" id="PTHR30547">
    <property type="entry name" value="UNCHARACTERIZED PROTEIN YHCG-RELATED"/>
    <property type="match status" value="1"/>
</dbReference>
<dbReference type="GO" id="GO:0003676">
    <property type="term" value="F:nucleic acid binding"/>
    <property type="evidence" value="ECO:0007669"/>
    <property type="project" value="InterPro"/>
</dbReference>
<protein>
    <submittedName>
        <fullName evidence="3">DUF1016 family protein</fullName>
    </submittedName>
</protein>
<gene>
    <name evidence="3" type="ORF">IQ266_27285</name>
</gene>
<dbReference type="Pfam" id="PF06250">
    <property type="entry name" value="YhcG_C"/>
    <property type="match status" value="1"/>
</dbReference>
<feature type="domain" description="YhcG PDDEXK nuclease" evidence="1">
    <location>
        <begin position="178"/>
        <end position="330"/>
    </location>
</feature>
<evidence type="ECO:0000259" key="2">
    <source>
        <dbReference type="Pfam" id="PF17761"/>
    </source>
</evidence>
<evidence type="ECO:0000313" key="4">
    <source>
        <dbReference type="Proteomes" id="UP000625316"/>
    </source>
</evidence>
<dbReference type="Gene3D" id="3.40.1350.10">
    <property type="match status" value="1"/>
</dbReference>
<organism evidence="3 4">
    <name type="scientific">Romeriopsis navalis LEGE 11480</name>
    <dbReference type="NCBI Taxonomy" id="2777977"/>
    <lineage>
        <taxon>Bacteria</taxon>
        <taxon>Bacillati</taxon>
        <taxon>Cyanobacteriota</taxon>
        <taxon>Cyanophyceae</taxon>
        <taxon>Leptolyngbyales</taxon>
        <taxon>Leptolyngbyaceae</taxon>
        <taxon>Romeriopsis</taxon>
        <taxon>Romeriopsis navalis</taxon>
    </lineage>
</organism>